<reference evidence="3 4" key="1">
    <citation type="submission" date="2016-12" db="EMBL/GenBank/DDBJ databases">
        <title>The whole genome sequencing and assembly of Lactobacillus alimentarius DSM 20249T strain.</title>
        <authorList>
            <person name="Lee Y.-J."/>
            <person name="Yi H."/>
            <person name="Bahn Y.-S."/>
            <person name="Kim J.F."/>
            <person name="Lee D.-W."/>
        </authorList>
    </citation>
    <scope>NUCLEOTIDE SEQUENCE [LARGE SCALE GENOMIC DNA]</scope>
    <source>
        <strain evidence="3 4">DSM 20249</strain>
    </source>
</reference>
<dbReference type="AlphaFoldDB" id="A0A2K9HF07"/>
<dbReference type="KEGG" id="lali:LA20249_02585"/>
<dbReference type="InterPro" id="IPR005269">
    <property type="entry name" value="LOG"/>
</dbReference>
<evidence type="ECO:0000313" key="4">
    <source>
        <dbReference type="Proteomes" id="UP000234653"/>
    </source>
</evidence>
<evidence type="ECO:0000256" key="2">
    <source>
        <dbReference type="RuleBase" id="RU363015"/>
    </source>
</evidence>
<dbReference type="InterPro" id="IPR031100">
    <property type="entry name" value="LOG_fam"/>
</dbReference>
<dbReference type="PANTHER" id="PTHR31223">
    <property type="entry name" value="LOG FAMILY PROTEIN YJL055W"/>
    <property type="match status" value="1"/>
</dbReference>
<proteinExistence type="inferred from homology"/>
<dbReference type="STRING" id="1423720.FC67_GL001794"/>
<dbReference type="GO" id="GO:0005829">
    <property type="term" value="C:cytosol"/>
    <property type="evidence" value="ECO:0007669"/>
    <property type="project" value="TreeGrafter"/>
</dbReference>
<dbReference type="PANTHER" id="PTHR31223:SF70">
    <property type="entry name" value="LOG FAMILY PROTEIN YJL055W"/>
    <property type="match status" value="1"/>
</dbReference>
<dbReference type="OrthoDB" id="9801098at2"/>
<sequence length="189" mass="21367">MKNIAVYCGASSGNQKIYQLNTQKLGYWLVENNYGLVYGGGNKGLMNLLANSVIEKNGFVHGIITQKLYDRNLAHNKLSELEIVNNMSQRKEAMLNDSIANIALPGGPGTLEEISEAFSWTIIGESNHPCIFYNINHYYDELETFFDSMTQEGFLDIKARNTLLFSDSLDEIGHFIANYLPPKLRRYQS</sequence>
<accession>A0A2K9HF07</accession>
<dbReference type="GO" id="GO:0016799">
    <property type="term" value="F:hydrolase activity, hydrolyzing N-glycosyl compounds"/>
    <property type="evidence" value="ECO:0007669"/>
    <property type="project" value="TreeGrafter"/>
</dbReference>
<dbReference type="NCBIfam" id="TIGR00730">
    <property type="entry name" value="Rossman fold protein, TIGR00730 family"/>
    <property type="match status" value="1"/>
</dbReference>
<keyword evidence="2" id="KW-0203">Cytokinin biosynthesis</keyword>
<dbReference type="Pfam" id="PF03641">
    <property type="entry name" value="Lysine_decarbox"/>
    <property type="match status" value="1"/>
</dbReference>
<evidence type="ECO:0000256" key="1">
    <source>
        <dbReference type="ARBA" id="ARBA00006763"/>
    </source>
</evidence>
<dbReference type="Gene3D" id="3.40.50.450">
    <property type="match status" value="1"/>
</dbReference>
<protein>
    <recommendedName>
        <fullName evidence="2">Cytokinin riboside 5'-monophosphate phosphoribohydrolase</fullName>
        <ecNumber evidence="2">3.2.2.n1</ecNumber>
    </recommendedName>
</protein>
<comment type="similarity">
    <text evidence="1 2">Belongs to the LOG family.</text>
</comment>
<dbReference type="SUPFAM" id="SSF102405">
    <property type="entry name" value="MCP/YpsA-like"/>
    <property type="match status" value="1"/>
</dbReference>
<dbReference type="RefSeq" id="WP_057739520.1">
    <property type="nucleotide sequence ID" value="NZ_AZDQ01000043.1"/>
</dbReference>
<name>A0A2K9HF07_9LACO</name>
<dbReference type="EC" id="3.2.2.n1" evidence="2"/>
<dbReference type="GO" id="GO:0009691">
    <property type="term" value="P:cytokinin biosynthetic process"/>
    <property type="evidence" value="ECO:0007669"/>
    <property type="project" value="UniProtKB-UniRule"/>
</dbReference>
<keyword evidence="2" id="KW-0378">Hydrolase</keyword>
<dbReference type="EMBL" id="CP018867">
    <property type="protein sequence ID" value="AUI71151.1"/>
    <property type="molecule type" value="Genomic_DNA"/>
</dbReference>
<organism evidence="3 4">
    <name type="scientific">Companilactobacillus alimentarius DSM 20249</name>
    <dbReference type="NCBI Taxonomy" id="1423720"/>
    <lineage>
        <taxon>Bacteria</taxon>
        <taxon>Bacillati</taxon>
        <taxon>Bacillota</taxon>
        <taxon>Bacilli</taxon>
        <taxon>Lactobacillales</taxon>
        <taxon>Lactobacillaceae</taxon>
        <taxon>Companilactobacillus</taxon>
    </lineage>
</organism>
<keyword evidence="4" id="KW-1185">Reference proteome</keyword>
<evidence type="ECO:0000313" key="3">
    <source>
        <dbReference type="EMBL" id="AUI71151.1"/>
    </source>
</evidence>
<gene>
    <name evidence="3" type="ORF">LA20249_02585</name>
</gene>
<dbReference type="Proteomes" id="UP000234653">
    <property type="component" value="Chromosome"/>
</dbReference>